<name>H8YZ17_9GAMM</name>
<keyword evidence="3" id="KW-0964">Secreted</keyword>
<dbReference type="GO" id="GO:0050178">
    <property type="term" value="F:phenylpyruvate tautomerase activity"/>
    <property type="evidence" value="ECO:0007669"/>
    <property type="project" value="UniProtKB-EC"/>
</dbReference>
<evidence type="ECO:0000256" key="5">
    <source>
        <dbReference type="ARBA" id="ARBA00036735"/>
    </source>
</evidence>
<dbReference type="InterPro" id="IPR001398">
    <property type="entry name" value="Macrophage_inhib_fac"/>
</dbReference>
<evidence type="ECO:0000256" key="3">
    <source>
        <dbReference type="ARBA" id="ARBA00022525"/>
    </source>
</evidence>
<dbReference type="Pfam" id="PF01187">
    <property type="entry name" value="MIF"/>
    <property type="match status" value="1"/>
</dbReference>
<organism evidence="12 13">
    <name type="scientific">Thiorhodovibrio frisius</name>
    <dbReference type="NCBI Taxonomy" id="631362"/>
    <lineage>
        <taxon>Bacteria</taxon>
        <taxon>Pseudomonadati</taxon>
        <taxon>Pseudomonadota</taxon>
        <taxon>Gammaproteobacteria</taxon>
        <taxon>Chromatiales</taxon>
        <taxon>Chromatiaceae</taxon>
        <taxon>Thiorhodovibrio</taxon>
    </lineage>
</organism>
<dbReference type="GO" id="GO:0005125">
    <property type="term" value="F:cytokine activity"/>
    <property type="evidence" value="ECO:0007669"/>
    <property type="project" value="UniProtKB-KW"/>
</dbReference>
<evidence type="ECO:0000256" key="8">
    <source>
        <dbReference type="ARBA" id="ARBA00039086"/>
    </source>
</evidence>
<evidence type="ECO:0000313" key="12">
    <source>
        <dbReference type="EMBL" id="EIC21944.1"/>
    </source>
</evidence>
<dbReference type="EMBL" id="JH603169">
    <property type="protein sequence ID" value="EIC21944.1"/>
    <property type="molecule type" value="Genomic_DNA"/>
</dbReference>
<sequence>MPTLKIQTNAKLEDSAWDALLSAASKQLAELLSKPESYVMVIAEPTAKMCFGGSQEPLAYLELKSLGLPEARTPELSAALTALVGEHLGVPAGRVYIAFSAPPRHLFGFNGGTF</sequence>
<dbReference type="PANTHER" id="PTHR11954">
    <property type="entry name" value="D-DOPACHROME DECARBOXYLASE"/>
    <property type="match status" value="1"/>
</dbReference>
<comment type="catalytic activity">
    <reaction evidence="6">
        <text>L-dopachrome = 5,6-dihydroxyindole-2-carboxylate</text>
        <dbReference type="Rhea" id="RHEA:13041"/>
        <dbReference type="ChEBI" id="CHEBI:16875"/>
        <dbReference type="ChEBI" id="CHEBI:57509"/>
        <dbReference type="EC" id="5.3.3.12"/>
    </reaction>
</comment>
<evidence type="ECO:0000256" key="11">
    <source>
        <dbReference type="ARBA" id="ARBA00042730"/>
    </source>
</evidence>
<proteinExistence type="predicted"/>
<comment type="catalytic activity">
    <reaction evidence="5">
        <text>3-phenylpyruvate = enol-phenylpyruvate</text>
        <dbReference type="Rhea" id="RHEA:17097"/>
        <dbReference type="ChEBI" id="CHEBI:16815"/>
        <dbReference type="ChEBI" id="CHEBI:18005"/>
        <dbReference type="EC" id="5.3.2.1"/>
    </reaction>
</comment>
<reference evidence="12 13" key="2">
    <citation type="submission" date="2011-11" db="EMBL/GenBank/DDBJ databases">
        <authorList>
            <consortium name="US DOE Joint Genome Institute"/>
            <person name="Lucas S."/>
            <person name="Han J."/>
            <person name="Lapidus A."/>
            <person name="Cheng J.-F."/>
            <person name="Goodwin L."/>
            <person name="Pitluck S."/>
            <person name="Peters L."/>
            <person name="Ovchinnikova G."/>
            <person name="Zhang X."/>
            <person name="Detter J.C."/>
            <person name="Han C."/>
            <person name="Tapia R."/>
            <person name="Land M."/>
            <person name="Hauser L."/>
            <person name="Kyrpides N."/>
            <person name="Ivanova N."/>
            <person name="Pagani I."/>
            <person name="Vogl K."/>
            <person name="Liu Z."/>
            <person name="Overmann J."/>
            <person name="Frigaard N.-U."/>
            <person name="Bryant D."/>
            <person name="Woyke T."/>
        </authorList>
    </citation>
    <scope>NUCLEOTIDE SEQUENCE [LARGE SCALE GENOMIC DNA]</scope>
    <source>
        <strain evidence="12 13">970</strain>
    </source>
</reference>
<dbReference type="EC" id="5.3.2.1" evidence="8"/>
<dbReference type="RefSeq" id="WP_009148528.1">
    <property type="nucleotide sequence ID" value="NZ_CP121471.1"/>
</dbReference>
<dbReference type="eggNOG" id="COG1942">
    <property type="taxonomic scope" value="Bacteria"/>
</dbReference>
<dbReference type="InterPro" id="IPR014347">
    <property type="entry name" value="Tautomerase/MIF_sf"/>
</dbReference>
<keyword evidence="2" id="KW-0202">Cytokine</keyword>
<protein>
    <recommendedName>
        <fullName evidence="11">L-dopachrome isomerase</fullName>
        <ecNumber evidence="8">5.3.2.1</ecNumber>
        <ecNumber evidence="7">5.3.3.12</ecNumber>
    </recommendedName>
    <alternativeName>
        <fullName evidence="9">L-dopachrome tautomerase</fullName>
    </alternativeName>
    <alternativeName>
        <fullName evidence="10">Phenylpyruvate tautomerase</fullName>
    </alternativeName>
</protein>
<dbReference type="OrthoDB" id="5769863at2"/>
<dbReference type="Proteomes" id="UP000002964">
    <property type="component" value="Unassembled WGS sequence"/>
</dbReference>
<keyword evidence="4" id="KW-0413">Isomerase</keyword>
<evidence type="ECO:0000256" key="6">
    <source>
        <dbReference type="ARBA" id="ARBA00036823"/>
    </source>
</evidence>
<dbReference type="AlphaFoldDB" id="H8YZ17"/>
<evidence type="ECO:0000256" key="9">
    <source>
        <dbReference type="ARBA" id="ARBA00041631"/>
    </source>
</evidence>
<evidence type="ECO:0000256" key="7">
    <source>
        <dbReference type="ARBA" id="ARBA00038932"/>
    </source>
</evidence>
<dbReference type="Gene3D" id="3.30.429.10">
    <property type="entry name" value="Macrophage Migration Inhibitory Factor"/>
    <property type="match status" value="1"/>
</dbReference>
<gene>
    <name evidence="12" type="ORF">Thi970DRAFT_02180</name>
</gene>
<evidence type="ECO:0000256" key="2">
    <source>
        <dbReference type="ARBA" id="ARBA00022514"/>
    </source>
</evidence>
<keyword evidence="13" id="KW-1185">Reference proteome</keyword>
<dbReference type="HOGENOM" id="CLU_129906_4_1_6"/>
<comment type="subcellular location">
    <subcellularLocation>
        <location evidence="1">Secreted</location>
    </subcellularLocation>
</comment>
<reference evidence="13" key="1">
    <citation type="submission" date="2011-06" db="EMBL/GenBank/DDBJ databases">
        <authorList>
            <consortium name="US DOE Joint Genome Institute (JGI-PGF)"/>
            <person name="Lucas S."/>
            <person name="Han J."/>
            <person name="Lapidus A."/>
            <person name="Cheng J.-F."/>
            <person name="Goodwin L."/>
            <person name="Pitluck S."/>
            <person name="Peters L."/>
            <person name="Land M.L."/>
            <person name="Hauser L."/>
            <person name="Vogl K."/>
            <person name="Liu Z."/>
            <person name="Overmann J."/>
            <person name="Frigaard N.-U."/>
            <person name="Bryant D.A."/>
            <person name="Woyke T.J."/>
        </authorList>
    </citation>
    <scope>NUCLEOTIDE SEQUENCE [LARGE SCALE GENOMIC DNA]</scope>
    <source>
        <strain evidence="13">970</strain>
    </source>
</reference>
<dbReference type="SUPFAM" id="SSF55331">
    <property type="entry name" value="Tautomerase/MIF"/>
    <property type="match status" value="1"/>
</dbReference>
<dbReference type="GO" id="GO:0004167">
    <property type="term" value="F:dopachrome isomerase activity"/>
    <property type="evidence" value="ECO:0007669"/>
    <property type="project" value="UniProtKB-EC"/>
</dbReference>
<dbReference type="STRING" id="631362.Thi970DRAFT_02180"/>
<dbReference type="PANTHER" id="PTHR11954:SF6">
    <property type="entry name" value="MACROPHAGE MIGRATION INHIBITORY FACTOR"/>
    <property type="match status" value="1"/>
</dbReference>
<dbReference type="EC" id="5.3.3.12" evidence="7"/>
<evidence type="ECO:0000256" key="10">
    <source>
        <dbReference type="ARBA" id="ARBA00041912"/>
    </source>
</evidence>
<evidence type="ECO:0000256" key="1">
    <source>
        <dbReference type="ARBA" id="ARBA00004613"/>
    </source>
</evidence>
<dbReference type="GO" id="GO:0005615">
    <property type="term" value="C:extracellular space"/>
    <property type="evidence" value="ECO:0007669"/>
    <property type="project" value="UniProtKB-KW"/>
</dbReference>
<accession>H8YZ17</accession>
<evidence type="ECO:0000313" key="13">
    <source>
        <dbReference type="Proteomes" id="UP000002964"/>
    </source>
</evidence>
<evidence type="ECO:0000256" key="4">
    <source>
        <dbReference type="ARBA" id="ARBA00023235"/>
    </source>
</evidence>